<dbReference type="PANTHER" id="PTHR11705">
    <property type="entry name" value="PROTEASE FAMILY M14 CARBOXYPEPTIDASE A,B"/>
    <property type="match status" value="1"/>
</dbReference>
<evidence type="ECO:0000256" key="6">
    <source>
        <dbReference type="ARBA" id="ARBA00023049"/>
    </source>
</evidence>
<evidence type="ECO:0000256" key="4">
    <source>
        <dbReference type="ARBA" id="ARBA00022801"/>
    </source>
</evidence>
<keyword evidence="4 10" id="KW-0378">Hydrolase</keyword>
<dbReference type="SUPFAM" id="SSF53187">
    <property type="entry name" value="Zn-dependent exopeptidases"/>
    <property type="match status" value="1"/>
</dbReference>
<dbReference type="PROSITE" id="PS52035">
    <property type="entry name" value="PEPTIDASE_M14"/>
    <property type="match status" value="1"/>
</dbReference>
<keyword evidence="11" id="KW-1185">Reference proteome</keyword>
<proteinExistence type="inferred from homology"/>
<evidence type="ECO:0000256" key="8">
    <source>
        <dbReference type="SAM" id="MobiDB-lite"/>
    </source>
</evidence>
<evidence type="ECO:0000259" key="9">
    <source>
        <dbReference type="PROSITE" id="PS52035"/>
    </source>
</evidence>
<sequence>MIALTTFAAANPPATSVAAPSDPEGPEPASLVTLSVPDRTAMERLAASGADLTERLRPQPDGSVQVDAVVTPSQLAAYQALGASLAPEASPPPAAAKSTAAKDQLVVERAVWFRSREGYFLSVEASSSAGQAATLSVTWTGQGGATGRAPMTPYVDAGAYLGHQFSTPVPATSRPQWVTVTSAAGGTAEARVRAWPDGERPDRAGPGYQKDFVTQYMPPAQLNERIRALHRRFPKLTELLTLPYPTNGYRRHAQALIGTPPAAAVVVTSDAYGSEGGNDLAVELADPGAPGRPLQVTVNGKLITVSLATDGSGAPVSTAAQVAAAINAGAINASAGNASAGNASAGNASAGTSAAGIGVKATTYRGDPGAGVMAPAPLTQLSDFLHAPADVSRAPARVLALRIGAHRDGTRTGVLAYAQEHAREWVAPLVVVEAAERLLRNQAYDKATRRLLERADIFVVPTVNPDGANYSFYDFNAQRKNMTNHCPPQQSDPAQRNTWGVDVNRNYATGSLSDGYFGASANCQSGTYAGPAEHSEPESRNVMWLAQRYRNIRFAMNVHSYGGYFMWPPGAYKLDGRVTLPRPTAQQEAYFLRSARTIEEAIAAERGTVTWPQQTGPVTDVLYSAAGNSADELWYEHGVYGWDFEVGADLWNPATQAWEGVGFQPPFAEGHAEAMEFASGLISLVGVAADYREP</sequence>
<feature type="region of interest" description="Disordered" evidence="8">
    <location>
        <begin position="1"/>
        <end position="30"/>
    </location>
</feature>
<dbReference type="InterPro" id="IPR000834">
    <property type="entry name" value="Peptidase_M14"/>
</dbReference>
<evidence type="ECO:0000256" key="7">
    <source>
        <dbReference type="PROSITE-ProRule" id="PRU01379"/>
    </source>
</evidence>
<feature type="domain" description="Peptidase M14" evidence="9">
    <location>
        <begin position="363"/>
        <end position="688"/>
    </location>
</feature>
<reference evidence="10 11" key="1">
    <citation type="submission" date="2024-09" db="EMBL/GenBank/DDBJ databases">
        <authorList>
            <person name="Sun Q."/>
            <person name="Mori K."/>
        </authorList>
    </citation>
    <scope>NUCLEOTIDE SEQUENCE [LARGE SCALE GENOMIC DNA]</scope>
    <source>
        <strain evidence="10 11">JCM 3143</strain>
    </source>
</reference>
<dbReference type="Gene3D" id="3.40.630.10">
    <property type="entry name" value="Zn peptidases"/>
    <property type="match status" value="1"/>
</dbReference>
<keyword evidence="3" id="KW-0645">Protease</keyword>
<comment type="similarity">
    <text evidence="2 7">Belongs to the peptidase M14 family.</text>
</comment>
<evidence type="ECO:0000256" key="1">
    <source>
        <dbReference type="ARBA" id="ARBA00001947"/>
    </source>
</evidence>
<organism evidence="10 11">
    <name type="scientific">Nonomuraea helvata</name>
    <dbReference type="NCBI Taxonomy" id="37484"/>
    <lineage>
        <taxon>Bacteria</taxon>
        <taxon>Bacillati</taxon>
        <taxon>Actinomycetota</taxon>
        <taxon>Actinomycetes</taxon>
        <taxon>Streptosporangiales</taxon>
        <taxon>Streptosporangiaceae</taxon>
        <taxon>Nonomuraea</taxon>
    </lineage>
</organism>
<keyword evidence="6" id="KW-0482">Metalloprotease</keyword>
<dbReference type="PANTHER" id="PTHR11705:SF143">
    <property type="entry name" value="SLL0236 PROTEIN"/>
    <property type="match status" value="1"/>
</dbReference>
<evidence type="ECO:0000256" key="3">
    <source>
        <dbReference type="ARBA" id="ARBA00022670"/>
    </source>
</evidence>
<protein>
    <submittedName>
        <fullName evidence="10">M14 family metallopeptidase</fullName>
        <ecNumber evidence="10">3.4.17.-</ecNumber>
    </submittedName>
</protein>
<dbReference type="EC" id="3.4.17.-" evidence="10"/>
<keyword evidence="10" id="KW-0121">Carboxypeptidase</keyword>
<gene>
    <name evidence="10" type="ORF">ACFFSA_14130</name>
</gene>
<evidence type="ECO:0000256" key="2">
    <source>
        <dbReference type="ARBA" id="ARBA00005988"/>
    </source>
</evidence>
<name>A0ABV5RXQ0_9ACTN</name>
<feature type="active site" description="Proton donor/acceptor" evidence="7">
    <location>
        <position position="645"/>
    </location>
</feature>
<dbReference type="Pfam" id="PF00246">
    <property type="entry name" value="Peptidase_M14"/>
    <property type="match status" value="1"/>
</dbReference>
<evidence type="ECO:0000313" key="11">
    <source>
        <dbReference type="Proteomes" id="UP001589532"/>
    </source>
</evidence>
<dbReference type="EMBL" id="JBHMBW010000011">
    <property type="protein sequence ID" value="MFB9624220.1"/>
    <property type="molecule type" value="Genomic_DNA"/>
</dbReference>
<dbReference type="GO" id="GO:0004180">
    <property type="term" value="F:carboxypeptidase activity"/>
    <property type="evidence" value="ECO:0007669"/>
    <property type="project" value="UniProtKB-KW"/>
</dbReference>
<feature type="compositionally biased region" description="Low complexity" evidence="8">
    <location>
        <begin position="8"/>
        <end position="20"/>
    </location>
</feature>
<evidence type="ECO:0000256" key="5">
    <source>
        <dbReference type="ARBA" id="ARBA00022833"/>
    </source>
</evidence>
<dbReference type="SMART" id="SM00631">
    <property type="entry name" value="Zn_pept"/>
    <property type="match status" value="1"/>
</dbReference>
<comment type="caution">
    <text evidence="10">The sequence shown here is derived from an EMBL/GenBank/DDBJ whole genome shotgun (WGS) entry which is preliminary data.</text>
</comment>
<comment type="cofactor">
    <cofactor evidence="1">
        <name>Zn(2+)</name>
        <dbReference type="ChEBI" id="CHEBI:29105"/>
    </cofactor>
</comment>
<dbReference type="Proteomes" id="UP001589532">
    <property type="component" value="Unassembled WGS sequence"/>
</dbReference>
<accession>A0ABV5RXQ0</accession>
<dbReference type="RefSeq" id="WP_378520785.1">
    <property type="nucleotide sequence ID" value="NZ_JBHMBW010000011.1"/>
</dbReference>
<evidence type="ECO:0000313" key="10">
    <source>
        <dbReference type="EMBL" id="MFB9624220.1"/>
    </source>
</evidence>
<keyword evidence="5" id="KW-0862">Zinc</keyword>